<protein>
    <recommendedName>
        <fullName evidence="12">Methyltransferase domain-containing protein</fullName>
    </recommendedName>
</protein>
<keyword evidence="2 6" id="KW-0489">Methyltransferase</keyword>
<keyword evidence="5" id="KW-0539">Nucleus</keyword>
<evidence type="ECO:0000313" key="11">
    <source>
        <dbReference type="Proteomes" id="UP001489004"/>
    </source>
</evidence>
<dbReference type="Proteomes" id="UP001489004">
    <property type="component" value="Unassembled WGS sequence"/>
</dbReference>
<dbReference type="EMBL" id="JALJOR010000008">
    <property type="protein sequence ID" value="KAK9812764.1"/>
    <property type="molecule type" value="Genomic_DNA"/>
</dbReference>
<dbReference type="PROSITE" id="PS51678">
    <property type="entry name" value="SAM_MT_PRMT"/>
    <property type="match status" value="1"/>
</dbReference>
<evidence type="ECO:0000256" key="3">
    <source>
        <dbReference type="ARBA" id="ARBA00022679"/>
    </source>
</evidence>
<organism evidence="10 11">
    <name type="scientific">[Myrmecia] bisecta</name>
    <dbReference type="NCBI Taxonomy" id="41462"/>
    <lineage>
        <taxon>Eukaryota</taxon>
        <taxon>Viridiplantae</taxon>
        <taxon>Chlorophyta</taxon>
        <taxon>core chlorophytes</taxon>
        <taxon>Trebouxiophyceae</taxon>
        <taxon>Trebouxiales</taxon>
        <taxon>Trebouxiaceae</taxon>
        <taxon>Myrmecia</taxon>
    </lineage>
</organism>
<evidence type="ECO:0000256" key="4">
    <source>
        <dbReference type="ARBA" id="ARBA00022691"/>
    </source>
</evidence>
<dbReference type="CDD" id="cd02440">
    <property type="entry name" value="AdoMet_MTases"/>
    <property type="match status" value="1"/>
</dbReference>
<dbReference type="FunFam" id="3.40.50.150:FF:000116">
    <property type="entry name" value="probable protein arginine N-methyltransferase 1"/>
    <property type="match status" value="1"/>
</dbReference>
<evidence type="ECO:0000256" key="2">
    <source>
        <dbReference type="ARBA" id="ARBA00022603"/>
    </source>
</evidence>
<keyword evidence="4 6" id="KW-0949">S-adenosyl-L-methionine</keyword>
<feature type="compositionally biased region" description="Polar residues" evidence="7">
    <location>
        <begin position="12"/>
        <end position="22"/>
    </location>
</feature>
<name>A0AAW1PX72_9CHLO</name>
<comment type="caution">
    <text evidence="10">The sequence shown here is derived from an EMBL/GenBank/DDBJ whole genome shotgun (WGS) entry which is preliminary data.</text>
</comment>
<proteinExistence type="predicted"/>
<dbReference type="Gene3D" id="2.70.160.11">
    <property type="entry name" value="Hnrnp arginine n-methyltransferase1"/>
    <property type="match status" value="1"/>
</dbReference>
<evidence type="ECO:0000256" key="5">
    <source>
        <dbReference type="ARBA" id="ARBA00023242"/>
    </source>
</evidence>
<sequence>MDTDLTAAPSGHQLTSTGPATTQDEHTAADYYFDSYAHFGIHEEMLKDQVRTKTYQNAILRNAFLFKDKVVLDIGCGTGILSLFAAQAGAAHVYGIECSAIAEQAAQIVRDNGYQERVTIIRGKVEEVVLPVERVDILISEWMGYFLFYESMLDTVLYARDKWLAPGGRIFPDKASLSLVAIEDGEYRAEKIDFWNDVYGFDMSCIRKQAMAEPLVDTVDAEQIASTACCIKNIDITKMSKSDATFKAPFSLTATRNDYIHALVGYFDITFSGHKDIRFSTSPSARNTHWKQTVFYLEDALVVCEGETVSGQLECAPNAKNPRDLDIAITHAFKGKHCTSERTQHYRMR</sequence>
<accession>A0AAW1PX72</accession>
<keyword evidence="11" id="KW-1185">Reference proteome</keyword>
<evidence type="ECO:0000259" key="8">
    <source>
        <dbReference type="Pfam" id="PF13649"/>
    </source>
</evidence>
<feature type="domain" description="Protein arginine N-methyltransferase" evidence="9">
    <location>
        <begin position="173"/>
        <end position="335"/>
    </location>
</feature>
<dbReference type="Pfam" id="PF13649">
    <property type="entry name" value="Methyltransf_25"/>
    <property type="match status" value="1"/>
</dbReference>
<dbReference type="InterPro" id="IPR055135">
    <property type="entry name" value="PRMT_dom"/>
</dbReference>
<evidence type="ECO:0000256" key="7">
    <source>
        <dbReference type="SAM" id="MobiDB-lite"/>
    </source>
</evidence>
<dbReference type="SUPFAM" id="SSF53335">
    <property type="entry name" value="S-adenosyl-L-methionine-dependent methyltransferases"/>
    <property type="match status" value="1"/>
</dbReference>
<dbReference type="InterPro" id="IPR025799">
    <property type="entry name" value="Arg_MeTrfase"/>
</dbReference>
<dbReference type="AlphaFoldDB" id="A0AAW1PX72"/>
<dbReference type="PANTHER" id="PTHR11006:SF53">
    <property type="entry name" value="PROTEIN ARGININE N-METHYLTRANSFERASE 3"/>
    <property type="match status" value="1"/>
</dbReference>
<reference evidence="10 11" key="1">
    <citation type="journal article" date="2024" name="Nat. Commun.">
        <title>Phylogenomics reveals the evolutionary origins of lichenization in chlorophyte algae.</title>
        <authorList>
            <person name="Puginier C."/>
            <person name="Libourel C."/>
            <person name="Otte J."/>
            <person name="Skaloud P."/>
            <person name="Haon M."/>
            <person name="Grisel S."/>
            <person name="Petersen M."/>
            <person name="Berrin J.G."/>
            <person name="Delaux P.M."/>
            <person name="Dal Grande F."/>
            <person name="Keller J."/>
        </authorList>
    </citation>
    <scope>NUCLEOTIDE SEQUENCE [LARGE SCALE GENOMIC DNA]</scope>
    <source>
        <strain evidence="10 11">SAG 2043</strain>
    </source>
</reference>
<dbReference type="InterPro" id="IPR029063">
    <property type="entry name" value="SAM-dependent_MTases_sf"/>
</dbReference>
<evidence type="ECO:0000313" key="10">
    <source>
        <dbReference type="EMBL" id="KAK9812764.1"/>
    </source>
</evidence>
<feature type="domain" description="Methyltransferase" evidence="8">
    <location>
        <begin position="71"/>
        <end position="168"/>
    </location>
</feature>
<gene>
    <name evidence="10" type="ORF">WJX72_003334</name>
</gene>
<dbReference type="Gene3D" id="3.40.50.150">
    <property type="entry name" value="Vaccinia Virus protein VP39"/>
    <property type="match status" value="1"/>
</dbReference>
<comment type="subcellular location">
    <subcellularLocation>
        <location evidence="1">Nucleus</location>
    </subcellularLocation>
</comment>
<dbReference type="GO" id="GO:0016274">
    <property type="term" value="F:protein-arginine N-methyltransferase activity"/>
    <property type="evidence" value="ECO:0007669"/>
    <property type="project" value="InterPro"/>
</dbReference>
<dbReference type="PANTHER" id="PTHR11006">
    <property type="entry name" value="PROTEIN ARGININE N-METHYLTRANSFERASE"/>
    <property type="match status" value="1"/>
</dbReference>
<dbReference type="InterPro" id="IPR041698">
    <property type="entry name" value="Methyltransf_25"/>
</dbReference>
<dbReference type="FunFam" id="2.70.160.11:FF:000001">
    <property type="entry name" value="Blast:Protein arginine N-methyltransferase 1"/>
    <property type="match status" value="1"/>
</dbReference>
<evidence type="ECO:0000259" key="9">
    <source>
        <dbReference type="Pfam" id="PF22528"/>
    </source>
</evidence>
<evidence type="ECO:0000256" key="6">
    <source>
        <dbReference type="PROSITE-ProRule" id="PRU01015"/>
    </source>
</evidence>
<dbReference type="GO" id="GO:0032259">
    <property type="term" value="P:methylation"/>
    <property type="evidence" value="ECO:0007669"/>
    <property type="project" value="UniProtKB-KW"/>
</dbReference>
<dbReference type="GO" id="GO:0042054">
    <property type="term" value="F:histone methyltransferase activity"/>
    <property type="evidence" value="ECO:0007669"/>
    <property type="project" value="TreeGrafter"/>
</dbReference>
<evidence type="ECO:0000256" key="1">
    <source>
        <dbReference type="ARBA" id="ARBA00004123"/>
    </source>
</evidence>
<dbReference type="Pfam" id="PF22528">
    <property type="entry name" value="PRMT_C"/>
    <property type="match status" value="1"/>
</dbReference>
<evidence type="ECO:0008006" key="12">
    <source>
        <dbReference type="Google" id="ProtNLM"/>
    </source>
</evidence>
<feature type="region of interest" description="Disordered" evidence="7">
    <location>
        <begin position="1"/>
        <end position="22"/>
    </location>
</feature>
<keyword evidence="3 6" id="KW-0808">Transferase</keyword>
<dbReference type="GO" id="GO:0005634">
    <property type="term" value="C:nucleus"/>
    <property type="evidence" value="ECO:0007669"/>
    <property type="project" value="UniProtKB-SubCell"/>
</dbReference>